<keyword evidence="2" id="KW-1185">Reference proteome</keyword>
<accession>A0AAQ3S4V0</accession>
<gene>
    <name evidence="1" type="ORF">V8G54_006741</name>
</gene>
<dbReference type="AlphaFoldDB" id="A0AAQ3S4V0"/>
<name>A0AAQ3S4V0_VIGMU</name>
<dbReference type="EMBL" id="CP144699">
    <property type="protein sequence ID" value="WVZ19419.1"/>
    <property type="molecule type" value="Genomic_DNA"/>
</dbReference>
<proteinExistence type="predicted"/>
<organism evidence="1 2">
    <name type="scientific">Vigna mungo</name>
    <name type="common">Black gram</name>
    <name type="synonym">Phaseolus mungo</name>
    <dbReference type="NCBI Taxonomy" id="3915"/>
    <lineage>
        <taxon>Eukaryota</taxon>
        <taxon>Viridiplantae</taxon>
        <taxon>Streptophyta</taxon>
        <taxon>Embryophyta</taxon>
        <taxon>Tracheophyta</taxon>
        <taxon>Spermatophyta</taxon>
        <taxon>Magnoliopsida</taxon>
        <taxon>eudicotyledons</taxon>
        <taxon>Gunneridae</taxon>
        <taxon>Pentapetalae</taxon>
        <taxon>rosids</taxon>
        <taxon>fabids</taxon>
        <taxon>Fabales</taxon>
        <taxon>Fabaceae</taxon>
        <taxon>Papilionoideae</taxon>
        <taxon>50 kb inversion clade</taxon>
        <taxon>NPAAA clade</taxon>
        <taxon>indigoferoid/millettioid clade</taxon>
        <taxon>Phaseoleae</taxon>
        <taxon>Vigna</taxon>
    </lineage>
</organism>
<reference evidence="1 2" key="1">
    <citation type="journal article" date="2023" name="Life. Sci Alliance">
        <title>Evolutionary insights into 3D genome organization and epigenetic landscape of Vigna mungo.</title>
        <authorList>
            <person name="Junaid A."/>
            <person name="Singh B."/>
            <person name="Bhatia S."/>
        </authorList>
    </citation>
    <scope>NUCLEOTIDE SEQUENCE [LARGE SCALE GENOMIC DNA]</scope>
    <source>
        <strain evidence="1">Urdbean</strain>
    </source>
</reference>
<evidence type="ECO:0000313" key="1">
    <source>
        <dbReference type="EMBL" id="WVZ19419.1"/>
    </source>
</evidence>
<evidence type="ECO:0000313" key="2">
    <source>
        <dbReference type="Proteomes" id="UP001374535"/>
    </source>
</evidence>
<protein>
    <submittedName>
        <fullName evidence="1">Uncharacterized protein</fullName>
    </submittedName>
</protein>
<dbReference type="Proteomes" id="UP001374535">
    <property type="component" value="Chromosome 2"/>
</dbReference>
<sequence>MACFHRALPAAVWQADLLRKSHSFSMVAWISLTASLLSNSGSFSSCHAWSSGNPFTLSDMVVVCYRKKKGLRGGCEEDNAFYLYIGKFKDFGGRDKEKRTTQNEGWLRFLG</sequence>